<evidence type="ECO:0000256" key="2">
    <source>
        <dbReference type="ARBA" id="ARBA00008408"/>
    </source>
</evidence>
<reference evidence="17" key="2">
    <citation type="submission" date="2025-09" db="UniProtKB">
        <authorList>
            <consortium name="Ensembl"/>
        </authorList>
    </citation>
    <scope>IDENTIFICATION</scope>
</reference>
<keyword evidence="18" id="KW-1185">Reference proteome</keyword>
<evidence type="ECO:0000256" key="6">
    <source>
        <dbReference type="ARBA" id="ARBA00022679"/>
    </source>
</evidence>
<dbReference type="GO" id="GO:0003873">
    <property type="term" value="F:6-phosphofructo-2-kinase activity"/>
    <property type="evidence" value="ECO:0007669"/>
    <property type="project" value="UniProtKB-EC"/>
</dbReference>
<evidence type="ECO:0000256" key="1">
    <source>
        <dbReference type="ARBA" id="ARBA00003771"/>
    </source>
</evidence>
<dbReference type="InterPro" id="IPR001345">
    <property type="entry name" value="PG/BPGM_mutase_AS"/>
</dbReference>
<evidence type="ECO:0000256" key="12">
    <source>
        <dbReference type="ARBA" id="ARBA00040487"/>
    </source>
</evidence>
<keyword evidence="7" id="KW-0547">Nucleotide-binding</keyword>
<feature type="domain" description="6-phosphofructo-2-kinase" evidence="16">
    <location>
        <begin position="47"/>
        <end position="266"/>
    </location>
</feature>
<dbReference type="Pfam" id="PF01591">
    <property type="entry name" value="6PF2K"/>
    <property type="match status" value="1"/>
</dbReference>
<evidence type="ECO:0000259" key="16">
    <source>
        <dbReference type="Pfam" id="PF01591"/>
    </source>
</evidence>
<keyword evidence="8" id="KW-0378">Hydrolase</keyword>
<dbReference type="AlphaFoldDB" id="A0A8C0UE60"/>
<evidence type="ECO:0000256" key="4">
    <source>
        <dbReference type="ARBA" id="ARBA00013067"/>
    </source>
</evidence>
<evidence type="ECO:0000256" key="8">
    <source>
        <dbReference type="ARBA" id="ARBA00022801"/>
    </source>
</evidence>
<organism evidence="17 18">
    <name type="scientific">Cyanistes caeruleus</name>
    <name type="common">Eurasian blue tit</name>
    <name type="synonym">Parus caeruleus</name>
    <dbReference type="NCBI Taxonomy" id="156563"/>
    <lineage>
        <taxon>Eukaryota</taxon>
        <taxon>Metazoa</taxon>
        <taxon>Chordata</taxon>
        <taxon>Craniata</taxon>
        <taxon>Vertebrata</taxon>
        <taxon>Euteleostomi</taxon>
        <taxon>Archelosauria</taxon>
        <taxon>Archosauria</taxon>
        <taxon>Dinosauria</taxon>
        <taxon>Saurischia</taxon>
        <taxon>Theropoda</taxon>
        <taxon>Coelurosauria</taxon>
        <taxon>Aves</taxon>
        <taxon>Neognathae</taxon>
        <taxon>Neoaves</taxon>
        <taxon>Telluraves</taxon>
        <taxon>Australaves</taxon>
        <taxon>Passeriformes</taxon>
        <taxon>Paridae</taxon>
        <taxon>Cyanistes</taxon>
    </lineage>
</organism>
<reference evidence="17" key="1">
    <citation type="submission" date="2025-08" db="UniProtKB">
        <authorList>
            <consortium name="Ensembl"/>
        </authorList>
    </citation>
    <scope>IDENTIFICATION</scope>
</reference>
<gene>
    <name evidence="17" type="primary">LOC111946164</name>
</gene>
<dbReference type="SUPFAM" id="SSF53254">
    <property type="entry name" value="Phosphoglycerate mutase-like"/>
    <property type="match status" value="1"/>
</dbReference>
<name>A0A8C0UE60_CYACU</name>
<dbReference type="InterPro" id="IPR003094">
    <property type="entry name" value="6Pfruct_kin"/>
</dbReference>
<dbReference type="InterPro" id="IPR029033">
    <property type="entry name" value="His_PPase_superfam"/>
</dbReference>
<dbReference type="GO" id="GO:0004331">
    <property type="term" value="F:fructose-2,6-bisphosphate 2-phosphatase activity"/>
    <property type="evidence" value="ECO:0007669"/>
    <property type="project" value="UniProtKB-EC"/>
</dbReference>
<dbReference type="Proteomes" id="UP000694410">
    <property type="component" value="Unplaced"/>
</dbReference>
<keyword evidence="9" id="KW-0067">ATP-binding</keyword>
<evidence type="ECO:0000256" key="10">
    <source>
        <dbReference type="ARBA" id="ARBA00022990"/>
    </source>
</evidence>
<keyword evidence="15" id="KW-0812">Transmembrane</keyword>
<dbReference type="EC" id="3.1.3.46" evidence="4"/>
<comment type="similarity">
    <text evidence="2">In the C-terminal section; belongs to the phosphoglycerate mutase family.</text>
</comment>
<evidence type="ECO:0000256" key="9">
    <source>
        <dbReference type="ARBA" id="ARBA00022840"/>
    </source>
</evidence>
<keyword evidence="10" id="KW-0007">Acetylation</keyword>
<dbReference type="EC" id="2.7.1.105" evidence="3"/>
<dbReference type="FunFam" id="3.40.50.300:FF:000047">
    <property type="entry name" value="6-phosphofructo-2-kinase/fructose-2, 6-bisphosphatase 3 isoform 2"/>
    <property type="match status" value="1"/>
</dbReference>
<evidence type="ECO:0000256" key="3">
    <source>
        <dbReference type="ARBA" id="ARBA00012130"/>
    </source>
</evidence>
<feature type="transmembrane region" description="Helical" evidence="15">
    <location>
        <begin position="28"/>
        <end position="50"/>
    </location>
</feature>
<evidence type="ECO:0000256" key="15">
    <source>
        <dbReference type="SAM" id="Phobius"/>
    </source>
</evidence>
<dbReference type="InterPro" id="IPR013078">
    <property type="entry name" value="His_Pase_superF_clade-1"/>
</dbReference>
<accession>A0A8C0UE60</accession>
<evidence type="ECO:0000256" key="11">
    <source>
        <dbReference type="ARBA" id="ARBA00023268"/>
    </source>
</evidence>
<evidence type="ECO:0000313" key="17">
    <source>
        <dbReference type="Ensembl" id="ENSCCEP00000005697.1"/>
    </source>
</evidence>
<proteinExistence type="inferred from homology"/>
<dbReference type="PANTHER" id="PTHR10606:SF48">
    <property type="entry name" value="6-PHOSPHOFRUCTO-2-KINASE_FRUCTOSE-2,6-BISPHOSPHATASE 2"/>
    <property type="match status" value="1"/>
</dbReference>
<dbReference type="InterPro" id="IPR027417">
    <property type="entry name" value="P-loop_NTPase"/>
</dbReference>
<dbReference type="PRINTS" id="PR00991">
    <property type="entry name" value="6PFRUCTKNASE"/>
</dbReference>
<dbReference type="CDD" id="cd07067">
    <property type="entry name" value="HP_PGM_like"/>
    <property type="match status" value="1"/>
</dbReference>
<keyword evidence="5" id="KW-0597">Phosphoprotein</keyword>
<evidence type="ECO:0000256" key="7">
    <source>
        <dbReference type="ARBA" id="ARBA00022741"/>
    </source>
</evidence>
<comment type="function">
    <text evidence="1">Synthesis and degradation of fructose 2,6-bisphosphate.</text>
</comment>
<evidence type="ECO:0000256" key="5">
    <source>
        <dbReference type="ARBA" id="ARBA00022553"/>
    </source>
</evidence>
<comment type="subunit">
    <text evidence="14">Homodimer. Forms a heterodimer with PFKFB3.</text>
</comment>
<evidence type="ECO:0000256" key="13">
    <source>
        <dbReference type="ARBA" id="ARBA00041796"/>
    </source>
</evidence>
<dbReference type="PANTHER" id="PTHR10606">
    <property type="entry name" value="6-PHOSPHOFRUCTO-2-KINASE/FRUCTOSE-2,6-BISPHOSPHATASE"/>
    <property type="match status" value="1"/>
</dbReference>
<sequence>MHGDALSTGRWDVTPGWVSLYALQLRSCCFGVVLGLFCWVVFFFAAWASYMTNSPTLIVMIGLPARGKTYMSKKLTRYLNWIGVPTKVFNLGVYRREAVKSYKSYDFFRHDNKEAMEIRKRCALVALEDVKSYLLEECGQIAVFDATNTTRERRDLILNFAKENAFKVFFVESVCDDPEVIAANILEVKVSSPDYPERHRENVMDDFLKRIECYKVTYEPLDPDADDKDLSFIKVINVGQRFLVNRVQDYIQSKIVYYLMNIHVQPRTIYLCRHGESEYNLLGKIGGDSGLSARGKQVLPALGAGGLCSGGWGCALGTGGDALGAGCD</sequence>
<dbReference type="PROSITE" id="PS00175">
    <property type="entry name" value="PG_MUTASE"/>
    <property type="match status" value="1"/>
</dbReference>
<keyword evidence="15" id="KW-1133">Transmembrane helix</keyword>
<dbReference type="InterPro" id="IPR013079">
    <property type="entry name" value="6Phosfructo_kin"/>
</dbReference>
<keyword evidence="11" id="KW-0511">Multifunctional enzyme</keyword>
<evidence type="ECO:0000313" key="18">
    <source>
        <dbReference type="Proteomes" id="UP000694410"/>
    </source>
</evidence>
<dbReference type="Gene3D" id="3.40.50.300">
    <property type="entry name" value="P-loop containing nucleotide triphosphate hydrolases"/>
    <property type="match status" value="1"/>
</dbReference>
<dbReference type="GO" id="GO:0005829">
    <property type="term" value="C:cytosol"/>
    <property type="evidence" value="ECO:0007669"/>
    <property type="project" value="TreeGrafter"/>
</dbReference>
<evidence type="ECO:0000256" key="14">
    <source>
        <dbReference type="ARBA" id="ARBA00046386"/>
    </source>
</evidence>
<dbReference type="GO" id="GO:0005524">
    <property type="term" value="F:ATP binding"/>
    <property type="evidence" value="ECO:0007669"/>
    <property type="project" value="UniProtKB-KW"/>
</dbReference>
<dbReference type="SUPFAM" id="SSF52540">
    <property type="entry name" value="P-loop containing nucleoside triphosphate hydrolases"/>
    <property type="match status" value="1"/>
</dbReference>
<dbReference type="Ensembl" id="ENSCCET00000009376.1">
    <property type="protein sequence ID" value="ENSCCEP00000005697.1"/>
    <property type="gene ID" value="ENSCCEG00000006141.1"/>
</dbReference>
<dbReference type="GO" id="GO:0006000">
    <property type="term" value="P:fructose metabolic process"/>
    <property type="evidence" value="ECO:0007669"/>
    <property type="project" value="InterPro"/>
</dbReference>
<protein>
    <recommendedName>
        <fullName evidence="12">6-phosphofructo-2-kinase/fructose-2,6-bisphosphatase 2</fullName>
        <ecNumber evidence="3">2.7.1.105</ecNumber>
        <ecNumber evidence="4">3.1.3.46</ecNumber>
    </recommendedName>
    <alternativeName>
        <fullName evidence="13">6PF-2-K/Fru-2,6-P2ase heart-type isozyme</fullName>
    </alternativeName>
</protein>
<keyword evidence="6" id="KW-0808">Transferase</keyword>
<dbReference type="GO" id="GO:0006003">
    <property type="term" value="P:fructose 2,6-bisphosphate metabolic process"/>
    <property type="evidence" value="ECO:0007669"/>
    <property type="project" value="InterPro"/>
</dbReference>
<dbReference type="Gene3D" id="3.40.50.1240">
    <property type="entry name" value="Phosphoglycerate mutase-like"/>
    <property type="match status" value="1"/>
</dbReference>
<keyword evidence="15" id="KW-0472">Membrane</keyword>